<feature type="domain" description="ARG and Rhodanese-Phosphatase-superfamily-associated" evidence="2">
    <location>
        <begin position="542"/>
        <end position="826"/>
    </location>
</feature>
<feature type="compositionally biased region" description="Gly residues" evidence="1">
    <location>
        <begin position="507"/>
        <end position="520"/>
    </location>
</feature>
<protein>
    <recommendedName>
        <fullName evidence="2">ARG and Rhodanese-Phosphatase-superfamily-associated domain-containing protein</fullName>
    </recommendedName>
</protein>
<name>A0A4P2QJU0_SORCE</name>
<dbReference type="InterPro" id="IPR054346">
    <property type="entry name" value="ARPP-2"/>
</dbReference>
<feature type="region of interest" description="Disordered" evidence="1">
    <location>
        <begin position="477"/>
        <end position="523"/>
    </location>
</feature>
<accession>A0A4P2QJU0</accession>
<dbReference type="Proteomes" id="UP000295497">
    <property type="component" value="Chromosome"/>
</dbReference>
<dbReference type="Pfam" id="PF22549">
    <property type="entry name" value="ARPP-2"/>
    <property type="match status" value="1"/>
</dbReference>
<evidence type="ECO:0000256" key="1">
    <source>
        <dbReference type="SAM" id="MobiDB-lite"/>
    </source>
</evidence>
<proteinExistence type="predicted"/>
<evidence type="ECO:0000313" key="4">
    <source>
        <dbReference type="Proteomes" id="UP000295497"/>
    </source>
</evidence>
<dbReference type="AlphaFoldDB" id="A0A4P2QJU0"/>
<feature type="compositionally biased region" description="Basic residues" evidence="1">
    <location>
        <begin position="477"/>
        <end position="497"/>
    </location>
</feature>
<evidence type="ECO:0000259" key="2">
    <source>
        <dbReference type="Pfam" id="PF22549"/>
    </source>
</evidence>
<sequence>MPPAPPARFHTERVEREDLVMFINACFACTGQAEFYGSSGGQVVSVDFLHEYILGNYRRLYARTLAAGINHFNQARIAVNLLATGAETPAEDRREEGLLVAAALRELPPQRALRALRELRERRVNNRRARAVIRDYLAGRPDPAFDAVKYRAHVRALAVHAHLRLPGEIGPFLFEPGRRAPFEAPLLERARQARYAKEAIFDLPLTVAEGLAAARGVARDELLRRAAPRMTEGERLRLQRAAGREDVDLAVDLGRAPLTRVALYALSLPEAARRDRRDELHAALERAAARALRRSPAALGRVAAVLDRSYSASGSSEKRRRPLAVALGVSYLLRAAAGEYRAFWTAPTPDEILVGARGQTDLATPLLDALAWRPDVVIVVSDGFENDPAGAAAEVARCFRARLDPGQRTSIVHINPVFDSERYAPRALGPSIPTVGLRDAEDLPTVLGFARFAEGTAPLAELERYLARRADALLARHARAPAGGRRRGARQKGRRRGGPAEGRRRGGACGRGARRGGACGRGARRGARGALMAKAPALLRSLSLRGLTATHAQVFAGVRLVPLLRSAPRDDLRIARRRYDDPTALVDVGEGSAYCSYVPHALVVGWTEDGSPVASYGAALAGPADRHPLAKLCRGVNVLHRMVRREARGEDPAERNRLRLLPQHLAMEGFLALHFDAPEIAWSEYSRRAISRGLDPRTEVSLSGRAIPSLEDALRVFEIHEGQCGVLLFVGELLASVFVVSHPDDYRALHRTLIEDFYEETLLYAARHHGDSQVLVHTIDEAEIGSLDDLRAALRRARAEAGALHVDTAAGVIGRPIAAERVYRAGPFSLQRFMTELDPALDNHLGEAIVRDDGTLEYAKTFRLSAGQVRRARLLQQLAGHGWNLDATAAALRITRDQLLRRIDGEGFGYLIAEHVLKAALKRTR</sequence>
<evidence type="ECO:0000313" key="3">
    <source>
        <dbReference type="EMBL" id="AUX30269.1"/>
    </source>
</evidence>
<organism evidence="3 4">
    <name type="scientific">Sorangium cellulosum</name>
    <name type="common">Polyangium cellulosum</name>
    <dbReference type="NCBI Taxonomy" id="56"/>
    <lineage>
        <taxon>Bacteria</taxon>
        <taxon>Pseudomonadati</taxon>
        <taxon>Myxococcota</taxon>
        <taxon>Polyangia</taxon>
        <taxon>Polyangiales</taxon>
        <taxon>Polyangiaceae</taxon>
        <taxon>Sorangium</taxon>
    </lineage>
</organism>
<reference evidence="3 4" key="1">
    <citation type="submission" date="2015-09" db="EMBL/GenBank/DDBJ databases">
        <title>Sorangium comparison.</title>
        <authorList>
            <person name="Zaburannyi N."/>
            <person name="Bunk B."/>
            <person name="Overmann J."/>
            <person name="Mueller R."/>
        </authorList>
    </citation>
    <scope>NUCLEOTIDE SEQUENCE [LARGE SCALE GENOMIC DNA]</scope>
    <source>
        <strain evidence="3 4">So ce836</strain>
    </source>
</reference>
<dbReference type="EMBL" id="CP012672">
    <property type="protein sequence ID" value="AUX30269.1"/>
    <property type="molecule type" value="Genomic_DNA"/>
</dbReference>
<gene>
    <name evidence="3" type="ORF">SOCE836_023680</name>
</gene>